<dbReference type="InterPro" id="IPR021858">
    <property type="entry name" value="Fun_TF"/>
</dbReference>
<evidence type="ECO:0000313" key="8">
    <source>
        <dbReference type="Proteomes" id="UP000019478"/>
    </source>
</evidence>
<keyword evidence="1" id="KW-0479">Metal-binding</keyword>
<dbReference type="Pfam" id="PF11951">
    <property type="entry name" value="Fungal_trans_2"/>
    <property type="match status" value="1"/>
</dbReference>
<protein>
    <recommendedName>
        <fullName evidence="9">Transcription factor domain-containing protein</fullName>
    </recommendedName>
</protein>
<comment type="caution">
    <text evidence="7">The sequence shown here is derived from an EMBL/GenBank/DDBJ whole genome shotgun (WGS) entry which is preliminary data.</text>
</comment>
<dbReference type="RefSeq" id="XP_007728895.1">
    <property type="nucleotide sequence ID" value="XM_007730705.1"/>
</dbReference>
<dbReference type="GeneID" id="19164695"/>
<dbReference type="HOGENOM" id="CLU_037867_0_0_1"/>
<keyword evidence="2" id="KW-0862">Zinc</keyword>
<gene>
    <name evidence="7" type="ORF">A1O3_00555</name>
</gene>
<dbReference type="EMBL" id="AMGY01000001">
    <property type="protein sequence ID" value="EXJ92005.1"/>
    <property type="molecule type" value="Genomic_DNA"/>
</dbReference>
<keyword evidence="8" id="KW-1185">Reference proteome</keyword>
<keyword evidence="4" id="KW-0238">DNA-binding</keyword>
<evidence type="ECO:0000256" key="1">
    <source>
        <dbReference type="ARBA" id="ARBA00022723"/>
    </source>
</evidence>
<dbReference type="PANTHER" id="PTHR36206:SF12">
    <property type="entry name" value="ASPERCRYPTIN BIOSYNTHESIS CLUSTER-SPECIFIC TRANSCRIPTION REGULATOR ATNN-RELATED"/>
    <property type="match status" value="1"/>
</dbReference>
<name>W9YQR6_9EURO</name>
<proteinExistence type="predicted"/>
<accession>W9YQR6</accession>
<keyword evidence="3" id="KW-0805">Transcription regulation</keyword>
<dbReference type="STRING" id="1182542.W9YQR6"/>
<dbReference type="InterPro" id="IPR052360">
    <property type="entry name" value="Transcr_Regulatory_Proteins"/>
</dbReference>
<keyword evidence="5" id="KW-0804">Transcription</keyword>
<evidence type="ECO:0000256" key="4">
    <source>
        <dbReference type="ARBA" id="ARBA00023125"/>
    </source>
</evidence>
<keyword evidence="6" id="KW-0539">Nucleus</keyword>
<dbReference type="Proteomes" id="UP000019478">
    <property type="component" value="Unassembled WGS sequence"/>
</dbReference>
<dbReference type="PANTHER" id="PTHR36206">
    <property type="entry name" value="ASPERCRYPTIN BIOSYNTHESIS CLUSTER-SPECIFIC TRANSCRIPTION REGULATOR ATNN-RELATED"/>
    <property type="match status" value="1"/>
</dbReference>
<evidence type="ECO:0000256" key="2">
    <source>
        <dbReference type="ARBA" id="ARBA00022833"/>
    </source>
</evidence>
<evidence type="ECO:0000256" key="3">
    <source>
        <dbReference type="ARBA" id="ARBA00023015"/>
    </source>
</evidence>
<evidence type="ECO:0000256" key="5">
    <source>
        <dbReference type="ARBA" id="ARBA00023163"/>
    </source>
</evidence>
<dbReference type="AlphaFoldDB" id="W9YQR6"/>
<reference evidence="7 8" key="1">
    <citation type="submission" date="2013-03" db="EMBL/GenBank/DDBJ databases">
        <title>The Genome Sequence of Capronia epimyces CBS 606.96.</title>
        <authorList>
            <consortium name="The Broad Institute Genomics Platform"/>
            <person name="Cuomo C."/>
            <person name="de Hoog S."/>
            <person name="Gorbushina A."/>
            <person name="Walker B."/>
            <person name="Young S.K."/>
            <person name="Zeng Q."/>
            <person name="Gargeya S."/>
            <person name="Fitzgerald M."/>
            <person name="Haas B."/>
            <person name="Abouelleil A."/>
            <person name="Allen A.W."/>
            <person name="Alvarado L."/>
            <person name="Arachchi H.M."/>
            <person name="Berlin A.M."/>
            <person name="Chapman S.B."/>
            <person name="Gainer-Dewar J."/>
            <person name="Goldberg J."/>
            <person name="Griggs A."/>
            <person name="Gujja S."/>
            <person name="Hansen M."/>
            <person name="Howarth C."/>
            <person name="Imamovic A."/>
            <person name="Ireland A."/>
            <person name="Larimer J."/>
            <person name="McCowan C."/>
            <person name="Murphy C."/>
            <person name="Pearson M."/>
            <person name="Poon T.W."/>
            <person name="Priest M."/>
            <person name="Roberts A."/>
            <person name="Saif S."/>
            <person name="Shea T."/>
            <person name="Sisk P."/>
            <person name="Sykes S."/>
            <person name="Wortman J."/>
            <person name="Nusbaum C."/>
            <person name="Birren B."/>
        </authorList>
    </citation>
    <scope>NUCLEOTIDE SEQUENCE [LARGE SCALE GENOMIC DNA]</scope>
    <source>
        <strain evidence="7 8">CBS 606.96</strain>
    </source>
</reference>
<dbReference type="GO" id="GO:0046872">
    <property type="term" value="F:metal ion binding"/>
    <property type="evidence" value="ECO:0007669"/>
    <property type="project" value="UniProtKB-KW"/>
</dbReference>
<dbReference type="GO" id="GO:0003677">
    <property type="term" value="F:DNA binding"/>
    <property type="evidence" value="ECO:0007669"/>
    <property type="project" value="UniProtKB-KW"/>
</dbReference>
<sequence>MDMVVKSDDSPSFTVEPSSFLSTEFDRNYTQYFLRKVVPLLSTTKQWNLFWSSIVPQASWHNQSIHHAMVALAATYESSISGINRSNEIIRQSNLAIRAFTDRHVSPDIALIICRLFSSMAQCTGNWETALIHMQSGGKILMEESQISKTNGEIAKLMAPTFLCVTENKIGYLDALERIPWTKRASLSDLETIHSEYGKLLRSLGSQKHWRKIGSSNTSFLLISWSIMTQVVCSMMYPDIVMFTAEDPIVPATQVGIKLLEAGALLSLDELKTTSRQLFDDLRDFFRQCQDGTVFCANHKPRLKRCVENFVVQAAEVEPRMTAGTFWLEEGEEACAIDEYLQHAHPGADVQSRAGGSRCRVSSLSQIERPPIRTEDSSREQREYYLEYVCPYRSGFIPAFTNRT</sequence>
<dbReference type="OrthoDB" id="3509362at2759"/>
<evidence type="ECO:0000256" key="6">
    <source>
        <dbReference type="ARBA" id="ARBA00023242"/>
    </source>
</evidence>
<organism evidence="7 8">
    <name type="scientific">Capronia epimyces CBS 606.96</name>
    <dbReference type="NCBI Taxonomy" id="1182542"/>
    <lineage>
        <taxon>Eukaryota</taxon>
        <taxon>Fungi</taxon>
        <taxon>Dikarya</taxon>
        <taxon>Ascomycota</taxon>
        <taxon>Pezizomycotina</taxon>
        <taxon>Eurotiomycetes</taxon>
        <taxon>Chaetothyriomycetidae</taxon>
        <taxon>Chaetothyriales</taxon>
        <taxon>Herpotrichiellaceae</taxon>
        <taxon>Capronia</taxon>
    </lineage>
</organism>
<evidence type="ECO:0000313" key="7">
    <source>
        <dbReference type="EMBL" id="EXJ92005.1"/>
    </source>
</evidence>
<evidence type="ECO:0008006" key="9">
    <source>
        <dbReference type="Google" id="ProtNLM"/>
    </source>
</evidence>